<dbReference type="Pfam" id="PF23559">
    <property type="entry name" value="WHD_DRP"/>
    <property type="match status" value="1"/>
</dbReference>
<dbReference type="SMART" id="SM00369">
    <property type="entry name" value="LRR_TYP"/>
    <property type="match status" value="4"/>
</dbReference>
<evidence type="ECO:0000256" key="1">
    <source>
        <dbReference type="ARBA" id="ARBA00008894"/>
    </source>
</evidence>
<evidence type="ECO:0000256" key="2">
    <source>
        <dbReference type="ARBA" id="ARBA00022614"/>
    </source>
</evidence>
<proteinExistence type="inferred from homology"/>
<keyword evidence="2" id="KW-0433">Leucine-rich repeat</keyword>
<dbReference type="Gene3D" id="3.40.50.300">
    <property type="entry name" value="P-loop containing nucleotide triphosphate hydrolases"/>
    <property type="match status" value="1"/>
</dbReference>
<feature type="compositionally biased region" description="Acidic residues" evidence="7">
    <location>
        <begin position="1129"/>
        <end position="1141"/>
    </location>
</feature>
<evidence type="ECO:0000256" key="6">
    <source>
        <dbReference type="ARBA" id="ARBA00023054"/>
    </source>
</evidence>
<evidence type="ECO:0000256" key="4">
    <source>
        <dbReference type="ARBA" id="ARBA00022741"/>
    </source>
</evidence>
<organism evidence="12 13">
    <name type="scientific">Triticum turgidum subsp. durum</name>
    <name type="common">Durum wheat</name>
    <name type="synonym">Triticum durum</name>
    <dbReference type="NCBI Taxonomy" id="4567"/>
    <lineage>
        <taxon>Eukaryota</taxon>
        <taxon>Viridiplantae</taxon>
        <taxon>Streptophyta</taxon>
        <taxon>Embryophyta</taxon>
        <taxon>Tracheophyta</taxon>
        <taxon>Spermatophyta</taxon>
        <taxon>Magnoliopsida</taxon>
        <taxon>Liliopsida</taxon>
        <taxon>Poales</taxon>
        <taxon>Poaceae</taxon>
        <taxon>BOP clade</taxon>
        <taxon>Pooideae</taxon>
        <taxon>Triticodae</taxon>
        <taxon>Triticeae</taxon>
        <taxon>Triticinae</taxon>
        <taxon>Triticum</taxon>
    </lineage>
</organism>
<accession>A0A9R0YZ87</accession>
<dbReference type="GO" id="GO:0051707">
    <property type="term" value="P:response to other organism"/>
    <property type="evidence" value="ECO:0007669"/>
    <property type="project" value="UniProtKB-ARBA"/>
</dbReference>
<feature type="domain" description="Disease resistance R13L4/SHOC-2-like LRR" evidence="11">
    <location>
        <begin position="584"/>
        <end position="729"/>
    </location>
</feature>
<feature type="region of interest" description="Disordered" evidence="7">
    <location>
        <begin position="143"/>
        <end position="163"/>
    </location>
</feature>
<dbReference type="Pfam" id="PF23598">
    <property type="entry name" value="LRR_14"/>
    <property type="match status" value="3"/>
</dbReference>
<keyword evidence="6" id="KW-0175">Coiled coil</keyword>
<reference evidence="12 13" key="1">
    <citation type="submission" date="2017-09" db="EMBL/GenBank/DDBJ databases">
        <authorList>
            <consortium name="International Durum Wheat Genome Sequencing Consortium (IDWGSC)"/>
            <person name="Milanesi L."/>
        </authorList>
    </citation>
    <scope>NUCLEOTIDE SEQUENCE [LARGE SCALE GENOMIC DNA]</scope>
    <source>
        <strain evidence="13">cv. Svevo</strain>
    </source>
</reference>
<dbReference type="InterPro" id="IPR055414">
    <property type="entry name" value="LRR_R13L4/SHOC2-like"/>
</dbReference>
<dbReference type="PANTHER" id="PTHR23155">
    <property type="entry name" value="DISEASE RESISTANCE PROTEIN RP"/>
    <property type="match status" value="1"/>
</dbReference>
<evidence type="ECO:0000259" key="8">
    <source>
        <dbReference type="Pfam" id="PF00931"/>
    </source>
</evidence>
<dbReference type="InterPro" id="IPR027417">
    <property type="entry name" value="P-loop_NTPase"/>
</dbReference>
<keyword evidence="3" id="KW-0677">Repeat</keyword>
<dbReference type="InterPro" id="IPR003591">
    <property type="entry name" value="Leu-rich_rpt_typical-subtyp"/>
</dbReference>
<dbReference type="GO" id="GO:0043531">
    <property type="term" value="F:ADP binding"/>
    <property type="evidence" value="ECO:0007669"/>
    <property type="project" value="InterPro"/>
</dbReference>
<dbReference type="InterPro" id="IPR041118">
    <property type="entry name" value="Rx_N"/>
</dbReference>
<keyword evidence="5" id="KW-0611">Plant defense</keyword>
<name>A0A9R0YZ87_TRITD</name>
<dbReference type="SUPFAM" id="SSF52047">
    <property type="entry name" value="RNI-like"/>
    <property type="match status" value="1"/>
</dbReference>
<dbReference type="EMBL" id="LT934123">
    <property type="protein sequence ID" value="VAI68312.1"/>
    <property type="molecule type" value="Genomic_DNA"/>
</dbReference>
<evidence type="ECO:0000256" key="7">
    <source>
        <dbReference type="SAM" id="MobiDB-lite"/>
    </source>
</evidence>
<evidence type="ECO:0000259" key="9">
    <source>
        <dbReference type="Pfam" id="PF18052"/>
    </source>
</evidence>
<evidence type="ECO:0000259" key="10">
    <source>
        <dbReference type="Pfam" id="PF23559"/>
    </source>
</evidence>
<evidence type="ECO:0000313" key="12">
    <source>
        <dbReference type="EMBL" id="VAI68312.1"/>
    </source>
</evidence>
<dbReference type="SUPFAM" id="SSF52540">
    <property type="entry name" value="P-loop containing nucleoside triphosphate hydrolases"/>
    <property type="match status" value="1"/>
</dbReference>
<dbReference type="InterPro" id="IPR036388">
    <property type="entry name" value="WH-like_DNA-bd_sf"/>
</dbReference>
<dbReference type="InterPro" id="IPR032675">
    <property type="entry name" value="LRR_dom_sf"/>
</dbReference>
<dbReference type="InterPro" id="IPR058922">
    <property type="entry name" value="WHD_DRP"/>
</dbReference>
<dbReference type="OMA" id="HREEWEI"/>
<gene>
    <name evidence="12" type="ORF">TRITD_7Av1G002060</name>
</gene>
<evidence type="ECO:0000313" key="13">
    <source>
        <dbReference type="Proteomes" id="UP000324705"/>
    </source>
</evidence>
<dbReference type="PRINTS" id="PR00364">
    <property type="entry name" value="DISEASERSIST"/>
</dbReference>
<dbReference type="Gene3D" id="1.10.10.10">
    <property type="entry name" value="Winged helix-like DNA-binding domain superfamily/Winged helix DNA-binding domain"/>
    <property type="match status" value="1"/>
</dbReference>
<comment type="similarity">
    <text evidence="1">Belongs to the disease resistance NB-LRR family.</text>
</comment>
<feature type="domain" description="Disease resistance protein winged helix" evidence="10">
    <location>
        <begin position="469"/>
        <end position="530"/>
    </location>
</feature>
<feature type="domain" description="Disease resistance N-terminal" evidence="9">
    <location>
        <begin position="12"/>
        <end position="97"/>
    </location>
</feature>
<keyword evidence="13" id="KW-1185">Reference proteome</keyword>
<dbReference type="FunFam" id="3.40.50.300:FF:001091">
    <property type="entry name" value="Probable disease resistance protein At1g61300"/>
    <property type="match status" value="1"/>
</dbReference>
<feature type="domain" description="Disease resistance R13L4/SHOC-2-like LRR" evidence="11">
    <location>
        <begin position="764"/>
        <end position="846"/>
    </location>
</feature>
<feature type="compositionally biased region" description="Low complexity" evidence="7">
    <location>
        <begin position="143"/>
        <end position="153"/>
    </location>
</feature>
<dbReference type="AlphaFoldDB" id="A0A9R0YZ87"/>
<feature type="domain" description="Disease resistance R13L4/SHOC-2-like LRR" evidence="11">
    <location>
        <begin position="908"/>
        <end position="1062"/>
    </location>
</feature>
<evidence type="ECO:0000256" key="3">
    <source>
        <dbReference type="ARBA" id="ARBA00022737"/>
    </source>
</evidence>
<dbReference type="Gramene" id="TRITD7Av1G002060.1">
    <property type="protein sequence ID" value="TRITD7Av1G002060.1"/>
    <property type="gene ID" value="TRITD7Av1G002060"/>
</dbReference>
<dbReference type="InterPro" id="IPR002182">
    <property type="entry name" value="NB-ARC"/>
</dbReference>
<feature type="region of interest" description="Disordered" evidence="7">
    <location>
        <begin position="1069"/>
        <end position="1141"/>
    </location>
</feature>
<dbReference type="GO" id="GO:0006952">
    <property type="term" value="P:defense response"/>
    <property type="evidence" value="ECO:0007669"/>
    <property type="project" value="UniProtKB-KW"/>
</dbReference>
<protein>
    <submittedName>
        <fullName evidence="12">Uncharacterized protein</fullName>
    </submittedName>
</protein>
<dbReference type="Pfam" id="PF18052">
    <property type="entry name" value="Rx_N"/>
    <property type="match status" value="1"/>
</dbReference>
<dbReference type="Proteomes" id="UP000324705">
    <property type="component" value="Chromosome 7A"/>
</dbReference>
<evidence type="ECO:0000259" key="11">
    <source>
        <dbReference type="Pfam" id="PF23598"/>
    </source>
</evidence>
<evidence type="ECO:0000256" key="5">
    <source>
        <dbReference type="ARBA" id="ARBA00022821"/>
    </source>
</evidence>
<dbReference type="Pfam" id="PF00931">
    <property type="entry name" value="NB-ARC"/>
    <property type="match status" value="1"/>
</dbReference>
<dbReference type="InterPro" id="IPR044974">
    <property type="entry name" value="Disease_R_plants"/>
</dbReference>
<sequence>MERAPVTAATGALGPVVAKLGALLGREYKLRRPTRKDVKFIKSKLKSVHSILWAIWDKEILDSESKVLKKEALDVADDVHDAIDDFILTMEPSRRNKHLMVQSKIEASCPFQDLKKRVDDVSGRCRSKWKWEKNKSVEPFSSLFSRRNSKSSPPSKPLPPRAPFVHKDAAELVGMDIWRDELITFLVGGGGGGEEEEEEEEETTTVPPQLKMASIVGMAGMGKTTLAHLVYEDEEIKSKFQSRAFVSVTPNPNMKEVLTSILQQVGAEPLAGTQARTQEDLIHTISNFLENKRYLVIIDDIWHREEWDIIRRSFPQNNLGSRIVITTRIASLPGDDFDNSKLYIEMNPIWSSLKKRWLYGFYRKDVTTQMKPDMVGQGFDGDHPIVRMCGGVPSALLCMFSAMAMVREQQEQLGVHVKACNVQDMIEKQVKRNGFQNTQGFEPLVESLQLGYADLPHHMLKTCLLYCSVYPENYPFHMNDLVMRWVAEGFTYKEDIAKGYLEELCNRGLMLRLEGLSDMPDYQMNPMMRNFLRWKSREDNFITCSSGIRLAYACRVHRLCIDDYQVDDGEVQVVDTLLELDWSQIRSLVVFEGAERCVPFEKLERVRVLDLQYHHHYLKFVQSLWISVLWISALEFEALGNQHVKDICGLLRVRHLFGLEGTGISEIPPEIARLQHLETLQVRFTSITELPSEIRDLQQLKTLAVSPNRKLTELPREIGGLQQLETLDLNWTRLTELPREIGNLQNLENLNLQCTKLKELPPEIGKLQHLKALVVCAAGITRLGNEIGDLQPLETLDLSFNGGLTQLPREMWKLQNLKRLLLSGTGVTKIPREIEGLKKLEILKLDNTISALPWEASQLLKLEGVPECVRQAWKKSDLVSELAREILSVQLINWLNESGGLIVGRKHMGIPGWIKDHFKDLGSLDIRMCKLEEQDLKILREMPNLKFLTLRLEVVPRDPIAISREGFPCLRELVVDSRMPRVVTFQEGAMPELQKLVFEFQFYGGPPAPANKDPQLGIKHLRDLWWVEFRCSKEWYGGAAESRSPCMSAMIDVVRKEAQEHPRDICFRVSGREDEDFPANEESAQSSSSGTSEINDTPNGGRGEIQEEEEETFPANESGKVSGSGTASEIEEEEIHEEEER</sequence>
<dbReference type="Gene3D" id="1.20.5.4130">
    <property type="match status" value="1"/>
</dbReference>
<keyword evidence="4" id="KW-0547">Nucleotide-binding</keyword>
<dbReference type="PANTHER" id="PTHR23155:SF1167">
    <property type="entry name" value="OS08G0412100 PROTEIN"/>
    <property type="match status" value="1"/>
</dbReference>
<feature type="compositionally biased region" description="Low complexity" evidence="7">
    <location>
        <begin position="1081"/>
        <end position="1093"/>
    </location>
</feature>
<dbReference type="Gene3D" id="3.80.10.10">
    <property type="entry name" value="Ribonuclease Inhibitor"/>
    <property type="match status" value="2"/>
</dbReference>
<feature type="domain" description="NB-ARC" evidence="8">
    <location>
        <begin position="210"/>
        <end position="332"/>
    </location>
</feature>